<feature type="transmembrane region" description="Helical" evidence="1">
    <location>
        <begin position="20"/>
        <end position="43"/>
    </location>
</feature>
<comment type="subcellular location">
    <subcellularLocation>
        <location evidence="1">Plastid</location>
        <location evidence="1">Chloroplast inner membrane</location>
    </subcellularLocation>
</comment>
<feature type="region of interest" description="Disordered" evidence="2">
    <location>
        <begin position="1922"/>
        <end position="1955"/>
    </location>
</feature>
<dbReference type="PANTHER" id="PTHR36812:SF9">
    <property type="entry name" value="MYB-LIKE PROTEIN X ISOFORM X1"/>
    <property type="match status" value="1"/>
</dbReference>
<comment type="similarity">
    <text evidence="1">Belongs to the TIC214 family.</text>
</comment>
<feature type="region of interest" description="Disordered" evidence="2">
    <location>
        <begin position="2191"/>
        <end position="2217"/>
    </location>
</feature>
<comment type="function">
    <text evidence="1">Involved in protein precursor import into chloroplasts. May be part of an intermediate translocation complex acting as a protein-conducting channel at the inner envelope.</text>
</comment>
<feature type="compositionally biased region" description="Acidic residues" evidence="2">
    <location>
        <begin position="591"/>
        <end position="606"/>
    </location>
</feature>
<dbReference type="GO" id="GO:0009706">
    <property type="term" value="C:chloroplast inner membrane"/>
    <property type="evidence" value="ECO:0007669"/>
    <property type="project" value="UniProtKB-SubCell"/>
</dbReference>
<keyword evidence="1 3" id="KW-0150">Chloroplast</keyword>
<keyword evidence="1 3" id="KW-0934">Plastid</keyword>
<feature type="transmembrane region" description="Helical" evidence="1">
    <location>
        <begin position="110"/>
        <end position="129"/>
    </location>
</feature>
<evidence type="ECO:0000256" key="1">
    <source>
        <dbReference type="RuleBase" id="RU364085"/>
    </source>
</evidence>
<feature type="transmembrane region" description="Helical" evidence="1">
    <location>
        <begin position="136"/>
        <end position="155"/>
    </location>
</feature>
<keyword evidence="1" id="KW-1001">Plastid inner membrane</keyword>
<accession>A0A5S8YXA8</accession>
<keyword evidence="1" id="KW-0653">Protein transport</keyword>
<feature type="compositionally biased region" description="Basic and acidic residues" evidence="2">
    <location>
        <begin position="637"/>
        <end position="649"/>
    </location>
</feature>
<feature type="compositionally biased region" description="Basic and acidic residues" evidence="2">
    <location>
        <begin position="2192"/>
        <end position="2217"/>
    </location>
</feature>
<name>A0A5S8YXA8_ARAAG</name>
<evidence type="ECO:0000256" key="2">
    <source>
        <dbReference type="SAM" id="MobiDB-lite"/>
    </source>
</evidence>
<evidence type="ECO:0000313" key="3">
    <source>
        <dbReference type="EMBL" id="ATL59011.1"/>
    </source>
</evidence>
<reference evidence="3" key="1">
    <citation type="submission" date="2016-12" db="EMBL/GenBank/DDBJ databases">
        <title>Plastid genome sequencing and phylogenomic analysis within Araucaria genus.</title>
        <authorList>
            <person name="Vieira L.N."/>
            <person name="Fraga H.P.F."/>
            <person name="Faoro H."/>
            <person name="Rogalski M."/>
            <person name="de Souza E.M."/>
            <person name="Pedrosa F.O."/>
            <person name="Nodari R.O."/>
            <person name="Guerra M.P."/>
        </authorList>
    </citation>
    <scope>NUCLEOTIDE SEQUENCE</scope>
</reference>
<keyword evidence="1" id="KW-0812">Transmembrane</keyword>
<dbReference type="InterPro" id="IPR008896">
    <property type="entry name" value="TIC214"/>
</dbReference>
<comment type="subunit">
    <text evidence="1">Part of the Tic complex.</text>
</comment>
<feature type="region of interest" description="Disordered" evidence="2">
    <location>
        <begin position="1728"/>
        <end position="1780"/>
    </location>
</feature>
<feature type="compositionally biased region" description="Basic and acidic residues" evidence="2">
    <location>
        <begin position="607"/>
        <end position="620"/>
    </location>
</feature>
<feature type="compositionally biased region" description="Basic and acidic residues" evidence="2">
    <location>
        <begin position="1728"/>
        <end position="1751"/>
    </location>
</feature>
<gene>
    <name evidence="3" type="primary">ycf1</name>
    <name evidence="1" type="synonym">TIC214</name>
</gene>
<feature type="compositionally biased region" description="Acidic residues" evidence="2">
    <location>
        <begin position="621"/>
        <end position="636"/>
    </location>
</feature>
<feature type="compositionally biased region" description="Acidic residues" evidence="2">
    <location>
        <begin position="650"/>
        <end position="669"/>
    </location>
</feature>
<dbReference type="EMBL" id="KY404932">
    <property type="protein sequence ID" value="ATL59011.1"/>
    <property type="molecule type" value="Genomic_DNA"/>
</dbReference>
<keyword evidence="1" id="KW-0813">Transport</keyword>
<sequence>MQKTLINTFVTFVTFTSAWLQTYNCVLLFGVFYGFLSTLPLSFPQIYFTRSFLLEHDERKRSEFQRKYLGQKNSLRLRESQVIFSGSLLGQTVVFLSIYCAPIYGAFLKPHTMIFITIPIMYVILYKCIEDRSPNRISLLLIGIVLQLLNLTLFFSDSVFTRLINLLWFRYTDNFVFIISLFVGWLSGQIFFIKLAKFFCLRIERDSSLLGSKYTTSKKYIRETFKILFFGYFFLFCFGGNTSNPIFSKRFNEEIFEKDVLIQPFELVEEAIQELGGETQGGNKRARLLAKSNAKKTSKKTSTWKENKKNKKTSTLTMYSEDAIDAKTYELDEEEEDRNDDEESKPYSAEFIISPWIGKTWPNLFYDYRRWNWPFEYIQVDPECPVQGNFFGPIKTEVSDYFFDTCISDGRERLSYTSTPGRFLSAEMIRQKLAFFVRRSGSVSGSEIDSSNQDQFSKWIVAKKIRRDYLGRELEHRVKALSKGSPILDVIEKRVKFCTESGMCLPEIEDPFLSGPFRGIMQQLRSAWIPLCISKKILLPPTPLSFEDKLAQEISKELQKKKDRLAQEMAEQLHKRASAPKEEETEFTSKEEEETEFTSKEEEETEFTYKEKEETEFTYKEEEETEFTYKEEEETEFTSKEEETELPSKEEEEEEETELPSKEEEEETELPNTRRILITEMEFTPEEFTKLLKKFTTKQLKKLSIGELTAILGSLKKEKELKDRMPKCIEAIEVSSVFNFFTKKLNKFMCSFYSVGLTPSDRLFHEVSEIEMVSNSIIDEFALFFKKETQNEDVIGKLREEHRSWNEVFPRLMNRFFFFIDKRLWSLFESEKNEQISDQKEDEDFEKESSAHILFFPENKKVKSIFKRWLPLFDLFQRRKVGEKLENLVISKGKTEKALDLNIYALFKKIFLNELKLSEIKRDAPFWGTNLSHGLYDDYGEEGDFDIASPEVRSALILDDGREDDLVSWIWETDDDRDMVKGAIRAQRRNLNSWMLMDTQVRSSFFVRYSEMKVKSEEIRRKSKKKEKIKGKFYAKANWEKHSRRRFRDMYKLSFTKAEDNRLEELTWMDEDFIQFARSLSLVTLMYIRKYIIIPLFIITKNIVRPLLFQFPEWKEDWEDWGRETYVICDYDGSEYSETEYPEEFWEIGIQIRILSPFRFRPWREGGHSEGDTGYLAMNPIVLTEKPFSDAVDTENQKKEDMFQVLSEEFLGPIRKFWGPRIQELIRRIKELIRPVIKVIKALIIRVKELTIRLRERIKLLIIKIKIRRLIKRIKEWIQLLIKLIKELIRRIKELIRLSRERIKELIRLVTERIKWLKKSELRPDNRSTKNIEMNDRIPSQLQIKTKPKIEDQFLIETPLNVNGKERNDEIKQITEKYLLNLEIHTNLKKKIDQYSYDIGSGSKNQLVEKKIQEITARKKSIRFHINRKLRYFKKLFLRGKLIVIHLKLSVIHLIDSILEFLNLLKNKIAAIINNNSSKISITEKIQDLKTGPDRIGISQANDSNTNFITGEIKDLKIGPDRISQAYVFHKMWQIRAMNKSYAKDLLESRTSFPLIKKNIKELLNIQGILDSKEPQDLRANNWKQWLKYCYGYKVAKPKASLFSQIWSRIAPQKRKNRINNQCRSKSEFEAFLGMLHKWNKRYRYDLLAYNYLNPKKEDIHGPVVQDMVVRDIPDHPNTNKKTRKSIGPNIWTLDKSDLKLAKIEWAKIELAKKEAAKKRAKIELAKKEAAKKGAKTEDKTEDKKEDKTEGQGDDESETNQSNESKTDIKSNGSKTDSNKSETDESLLIEFLDGYGFLKPYWFFPIFAENLELSQVIQIIRSELAPLIEYCQMYLPMDQYLSDLNAYYSELCKEKAKQVQNHDNINNIRRHLHRLNVSLERLAPPAGNFLKKAYEKSDIKLPWFKPDVSLYLRVETSRISEKLLEDETKPPTPETEKTPEETGVTPEENEATPEIKTQLIREEINKIREEGDLKRPKEAKSEIKGEWKASFAVSLIDYLRKEDNDVFIPLDEVEKKNILTEEMIEYKEELARAIDGYRRICTKRHDMSELEFWKLALWKNLNHLMNEVAELKKFPMIQLNKGKAFQIVFVELQKAIKKQPEKQGNEEKRDDNEKNAYDEVRFQLKPEWEKRNNKNVWTKDNRVDAKMSTEFISRKGGVDSVKEELWFLPQYEYILNTMEFILFSKKKKKSDKSKSDKSKSDESKYNKATNIEDEKVNEKKQKEVSTRVIRQLQKICNRNDATDVVTFLHKFYSKEYPKILEQEQHLIEQEQIDEYAAGCFTTNDRPSYWALLGGYDDRSLVDQMLFNMWLDPLVCLSVVFKGKDTRVFKLNNRSREGLYVDLSDRSVRRILNEKISSSLIFEDILLPRRRREFRILNRLNLENNLGESTEFSNSKEHIQNDEELMEKDPHLSIDTTQKMKRFLWPRYRVEDLICMNRFWWNRHNRSQSFLKVRMYPKMDHWDSWDNILFLITDYIKKLLFLIKKLLFLMYSVIKKTPLLS</sequence>
<proteinExistence type="inferred from homology"/>
<feature type="region of interest" description="Disordered" evidence="2">
    <location>
        <begin position="570"/>
        <end position="676"/>
    </location>
</feature>
<feature type="region of interest" description="Disordered" evidence="2">
    <location>
        <begin position="292"/>
        <end position="313"/>
    </location>
</feature>
<geneLocation type="chloroplast" evidence="3"/>
<dbReference type="GO" id="GO:0015031">
    <property type="term" value="P:protein transport"/>
    <property type="evidence" value="ECO:0007669"/>
    <property type="project" value="UniProtKB-KW"/>
</dbReference>
<keyword evidence="1" id="KW-1133">Transmembrane helix</keyword>
<feature type="transmembrane region" description="Helical" evidence="1">
    <location>
        <begin position="175"/>
        <end position="196"/>
    </location>
</feature>
<feature type="compositionally biased region" description="Polar residues" evidence="2">
    <location>
        <begin position="1759"/>
        <end position="1776"/>
    </location>
</feature>
<dbReference type="Pfam" id="PF05758">
    <property type="entry name" value="Ycf1"/>
    <property type="match status" value="2"/>
</dbReference>
<feature type="transmembrane region" description="Helical" evidence="1">
    <location>
        <begin position="227"/>
        <end position="247"/>
    </location>
</feature>
<dbReference type="PANTHER" id="PTHR36812">
    <property type="entry name" value="NEUROFILAMENT TRIPLET M PROTEIN-LIKE PROTEIN"/>
    <property type="match status" value="1"/>
</dbReference>
<protein>
    <recommendedName>
        <fullName evidence="1">Protein TIC 214</fullName>
    </recommendedName>
    <alternativeName>
        <fullName evidence="1">Translocon at the inner envelope membrane of chloroplasts 214</fullName>
    </alternativeName>
</protein>
<organism evidence="3">
    <name type="scientific">Araucaria angustifolia</name>
    <name type="common">Brazilian pine tree</name>
    <dbReference type="NCBI Taxonomy" id="56992"/>
    <lineage>
        <taxon>Eukaryota</taxon>
        <taxon>Viridiplantae</taxon>
        <taxon>Streptophyta</taxon>
        <taxon>Embryophyta</taxon>
        <taxon>Tracheophyta</taxon>
        <taxon>Spermatophyta</taxon>
        <taxon>Pinopsida</taxon>
        <taxon>Pinidae</taxon>
        <taxon>Conifers II</taxon>
        <taxon>Araucariales</taxon>
        <taxon>Araucariaceae</taxon>
        <taxon>Araucaria</taxon>
    </lineage>
</organism>
<feature type="compositionally biased region" description="Basic and acidic residues" evidence="2">
    <location>
        <begin position="570"/>
        <end position="590"/>
    </location>
</feature>
<keyword evidence="1" id="KW-0472">Membrane</keyword>
<feature type="compositionally biased region" description="Basic and acidic residues" evidence="2">
    <location>
        <begin position="1922"/>
        <end position="1940"/>
    </location>
</feature>